<dbReference type="RefSeq" id="XP_001934912.2">
    <property type="nucleotide sequence ID" value="XM_001934877.2"/>
</dbReference>
<evidence type="ECO:0000313" key="2">
    <source>
        <dbReference type="EMBL" id="KAF7569079.1"/>
    </source>
</evidence>
<evidence type="ECO:0000313" key="3">
    <source>
        <dbReference type="Proteomes" id="UP000245464"/>
    </source>
</evidence>
<feature type="compositionally biased region" description="Polar residues" evidence="1">
    <location>
        <begin position="10"/>
        <end position="46"/>
    </location>
</feature>
<sequence>MAHPPPRSAFPSNILNPAVTSTPSPALSHHSTTPGSAGSNNNTFLMSASPVRSRRSAAEGYKPKMISTIGAKPACLVNASVTYVGDDQIYAFGGFDQYTDEGTSI</sequence>
<organism evidence="2 3">
    <name type="scientific">Pyrenophora tritici-repentis</name>
    <dbReference type="NCBI Taxonomy" id="45151"/>
    <lineage>
        <taxon>Eukaryota</taxon>
        <taxon>Fungi</taxon>
        <taxon>Dikarya</taxon>
        <taxon>Ascomycota</taxon>
        <taxon>Pezizomycotina</taxon>
        <taxon>Dothideomycetes</taxon>
        <taxon>Pleosporomycetidae</taxon>
        <taxon>Pleosporales</taxon>
        <taxon>Pleosporineae</taxon>
        <taxon>Pleosporaceae</taxon>
        <taxon>Pyrenophora</taxon>
    </lineage>
</organism>
<dbReference type="KEGG" id="ptrr:6342820"/>
<dbReference type="AlphaFoldDB" id="A0A834VNJ1"/>
<accession>A0A834VNJ1</accession>
<dbReference type="EMBL" id="NQIK02000006">
    <property type="protein sequence ID" value="KAF7569079.1"/>
    <property type="molecule type" value="Genomic_DNA"/>
</dbReference>
<reference evidence="2 3" key="1">
    <citation type="journal article" date="2018" name="BMC Genomics">
        <title>Comparative genomics of the wheat fungal pathogen Pyrenophora tritici-repentis reveals chromosomal variations and genome plasticity.</title>
        <authorList>
            <person name="Moolhuijzen P."/>
            <person name="See P.T."/>
            <person name="Hane J.K."/>
            <person name="Shi G."/>
            <person name="Liu Z."/>
            <person name="Oliver R.P."/>
            <person name="Moffat C.S."/>
        </authorList>
    </citation>
    <scope>NUCLEOTIDE SEQUENCE [LARGE SCALE GENOMIC DNA]</scope>
    <source>
        <strain evidence="2">M4</strain>
    </source>
</reference>
<evidence type="ECO:0000256" key="1">
    <source>
        <dbReference type="SAM" id="MobiDB-lite"/>
    </source>
</evidence>
<gene>
    <name evidence="2" type="ORF">PtrM4_114940</name>
</gene>
<comment type="caution">
    <text evidence="2">The sequence shown here is derived from an EMBL/GenBank/DDBJ whole genome shotgun (WGS) entry which is preliminary data.</text>
</comment>
<dbReference type="Proteomes" id="UP000245464">
    <property type="component" value="Chromosome 6"/>
</dbReference>
<dbReference type="GeneID" id="6342820"/>
<feature type="region of interest" description="Disordered" evidence="1">
    <location>
        <begin position="1"/>
        <end position="59"/>
    </location>
</feature>
<name>A0A834VNJ1_9PLEO</name>
<proteinExistence type="predicted"/>
<protein>
    <submittedName>
        <fullName evidence="2">Uncharacterized protein</fullName>
    </submittedName>
</protein>